<sequence length="284" mass="32778">MAILFFSDVLKKVGLDPTKVCLIRHAYSDKTFRECADSGKIYEYTCHQKIRFKGYNYDYWAVFISGQGTLAKLFALYKVGNYVSDTPDRVPAGVPELEASHYKGEGIVYDLEPVELLKEYEGKITIEWGSSARAWYQKGTTEKAIVSLIPDEKKVFMGYENVLLSFDQLKEIVENPEVYEPWHTALKSVYAIYLIVDTENGKQYVGSAYGVDGLFGRWECYVNTKHGNNKKMRKLICDYPDRYHAFQFSILQILPKTVVEDDVIKIENIWKKRLLSKEFGMNNN</sequence>
<accession>W7UZV3</accession>
<gene>
    <name evidence="1" type="ORF">RF007C_03665</name>
</gene>
<dbReference type="RefSeq" id="WP_037298517.1">
    <property type="nucleotide sequence ID" value="NZ_ATAX01000022.1"/>
</dbReference>
<dbReference type="AlphaFoldDB" id="W7UZV3"/>
<dbReference type="InterPro" id="IPR035901">
    <property type="entry name" value="GIY-YIG_endonuc_sf"/>
</dbReference>
<dbReference type="Proteomes" id="UP000019365">
    <property type="component" value="Unassembled WGS sequence"/>
</dbReference>
<evidence type="ECO:0000313" key="1">
    <source>
        <dbReference type="EMBL" id="EWM54022.1"/>
    </source>
</evidence>
<comment type="caution">
    <text evidence="1">The sequence shown here is derived from an EMBL/GenBank/DDBJ whole genome shotgun (WGS) entry which is preliminary data.</text>
</comment>
<dbReference type="SUPFAM" id="SSF82771">
    <property type="entry name" value="GIY-YIG endonuclease"/>
    <property type="match status" value="1"/>
</dbReference>
<dbReference type="eggNOG" id="ENOG502Z9J4">
    <property type="taxonomic scope" value="Bacteria"/>
</dbReference>
<protein>
    <submittedName>
        <fullName evidence="1">Uncharacterized protein</fullName>
    </submittedName>
</protein>
<evidence type="ECO:0000313" key="2">
    <source>
        <dbReference type="Proteomes" id="UP000019365"/>
    </source>
</evidence>
<dbReference type="CDD" id="cd10446">
    <property type="entry name" value="GIY-YIG_unchar_1"/>
    <property type="match status" value="1"/>
</dbReference>
<dbReference type="EMBL" id="ATAX01000022">
    <property type="protein sequence ID" value="EWM54022.1"/>
    <property type="molecule type" value="Genomic_DNA"/>
</dbReference>
<name>W7UZV3_RUMFL</name>
<proteinExistence type="predicted"/>
<reference evidence="1 2" key="1">
    <citation type="journal article" date="2014" name="PLoS ONE">
        <title>Rumen cellulosomics: divergent fiber-degrading strategies revealed by comparative genome-wide analysis of six ruminococcal strains.</title>
        <authorList>
            <person name="Dassa B."/>
            <person name="Borovok I."/>
            <person name="Ruimy-Israeli V."/>
            <person name="Lamed R."/>
            <person name="Flint H.J."/>
            <person name="Duncan S.H."/>
            <person name="Henrissat B."/>
            <person name="Coutinho P."/>
            <person name="Morrison M."/>
            <person name="Mosoni P."/>
            <person name="Yeoman C.J."/>
            <person name="White B.A."/>
            <person name="Bayer E.A."/>
        </authorList>
    </citation>
    <scope>NUCLEOTIDE SEQUENCE [LARGE SCALE GENOMIC DNA]</scope>
    <source>
        <strain evidence="1 2">007c</strain>
    </source>
</reference>
<organism evidence="1 2">
    <name type="scientific">Ruminococcus flavefaciens 007c</name>
    <dbReference type="NCBI Taxonomy" id="1341157"/>
    <lineage>
        <taxon>Bacteria</taxon>
        <taxon>Bacillati</taxon>
        <taxon>Bacillota</taxon>
        <taxon>Clostridia</taxon>
        <taxon>Eubacteriales</taxon>
        <taxon>Oscillospiraceae</taxon>
        <taxon>Ruminococcus</taxon>
    </lineage>
</organism>
<dbReference type="Gene3D" id="3.40.1440.10">
    <property type="entry name" value="GIY-YIG endonuclease"/>
    <property type="match status" value="1"/>
</dbReference>
<dbReference type="OrthoDB" id="89044at2"/>
<dbReference type="PATRIC" id="fig|1341157.4.peg.1385"/>
<keyword evidence="2" id="KW-1185">Reference proteome</keyword>